<dbReference type="PROSITE" id="PS51257">
    <property type="entry name" value="PROKAR_LIPOPROTEIN"/>
    <property type="match status" value="1"/>
</dbReference>
<evidence type="ECO:0000256" key="1">
    <source>
        <dbReference type="SAM" id="MobiDB-lite"/>
    </source>
</evidence>
<dbReference type="RefSeq" id="WP_071061100.1">
    <property type="nucleotide sequence ID" value="NZ_MKIE01000001.1"/>
</dbReference>
<name>A0A1S1VAA2_9FIRM</name>
<feature type="compositionally biased region" description="Polar residues" evidence="1">
    <location>
        <begin position="32"/>
        <end position="43"/>
    </location>
</feature>
<dbReference type="Pfam" id="PF14262">
    <property type="entry name" value="Cthe_2159"/>
    <property type="match status" value="1"/>
</dbReference>
<comment type="caution">
    <text evidence="3">The sequence shown here is derived from an EMBL/GenBank/DDBJ whole genome shotgun (WGS) entry which is preliminary data.</text>
</comment>
<feature type="compositionally biased region" description="Low complexity" evidence="1">
    <location>
        <begin position="398"/>
        <end position="409"/>
    </location>
</feature>
<keyword evidence="2" id="KW-0732">Signal</keyword>
<dbReference type="AlphaFoldDB" id="A0A1S1VAA2"/>
<protein>
    <recommendedName>
        <fullName evidence="5">Carbohydrate-binding domain-containing protein</fullName>
    </recommendedName>
</protein>
<evidence type="ECO:0000313" key="4">
    <source>
        <dbReference type="Proteomes" id="UP000180254"/>
    </source>
</evidence>
<evidence type="ECO:0008006" key="5">
    <source>
        <dbReference type="Google" id="ProtNLM"/>
    </source>
</evidence>
<organism evidence="3 4">
    <name type="scientific">Andreesenia angusta</name>
    <dbReference type="NCBI Taxonomy" id="39480"/>
    <lineage>
        <taxon>Bacteria</taxon>
        <taxon>Bacillati</taxon>
        <taxon>Bacillota</taxon>
        <taxon>Tissierellia</taxon>
        <taxon>Tissierellales</taxon>
        <taxon>Gottschalkiaceae</taxon>
        <taxon>Andreesenia</taxon>
    </lineage>
</organism>
<dbReference type="Proteomes" id="UP000180254">
    <property type="component" value="Unassembled WGS sequence"/>
</dbReference>
<dbReference type="InterPro" id="IPR025584">
    <property type="entry name" value="Cthe_2159"/>
</dbReference>
<dbReference type="OrthoDB" id="9812829at2"/>
<evidence type="ECO:0000313" key="3">
    <source>
        <dbReference type="EMBL" id="OHW63541.1"/>
    </source>
</evidence>
<evidence type="ECO:0000256" key="2">
    <source>
        <dbReference type="SAM" id="SignalP"/>
    </source>
</evidence>
<sequence length="419" mass="42814">MKRKFVKAVSLMALSISLASCAQNGESKETESSNAADVSSTDIDLSEGQPTDIVDGGSYTVSGDLSDGQLKVDTDEEVFIELDGVDITNSEGPAIQVDSAAKVTISAKAGTENKLSDGGSSQLNATVFSNDSLVFEGDGKLDIEGVSGNGIESDDDVTVNSSNISISALNNGIKANSTLTVNGGSIDVSKSEEGLESKASIEINGGSLNVSASDDGINAAEDITINGGEVYSAATNGDGIDSNGTININGGTVVATGAGMPEAGIDSDQNEFNINGGTVLAAGGDNSVPSEATSVQNSVILGGIKKSELLRLSSEDGKEILTFNSDKEYSSVLISTPSLEKGSTYNLFSTAEVAGGESFHELSIGGEIEGEVMAESFTLENTVTNVGDVQRKMGPGGERPMPGEFPGGEMPDGKVMENR</sequence>
<keyword evidence="4" id="KW-1185">Reference proteome</keyword>
<gene>
    <name evidence="3" type="ORF">EUAN_04050</name>
</gene>
<accession>A0A1S1VAA2</accession>
<proteinExistence type="predicted"/>
<feature type="region of interest" description="Disordered" evidence="1">
    <location>
        <begin position="388"/>
        <end position="419"/>
    </location>
</feature>
<feature type="region of interest" description="Disordered" evidence="1">
    <location>
        <begin position="25"/>
        <end position="51"/>
    </location>
</feature>
<feature type="signal peptide" evidence="2">
    <location>
        <begin position="1"/>
        <end position="22"/>
    </location>
</feature>
<dbReference type="STRING" id="39480.EUAN_04050"/>
<feature type="chain" id="PRO_5038546235" description="Carbohydrate-binding domain-containing protein" evidence="2">
    <location>
        <begin position="23"/>
        <end position="419"/>
    </location>
</feature>
<dbReference type="EMBL" id="MKIE01000001">
    <property type="protein sequence ID" value="OHW63541.1"/>
    <property type="molecule type" value="Genomic_DNA"/>
</dbReference>
<reference evidence="3 4" key="1">
    <citation type="submission" date="2016-09" db="EMBL/GenBank/DDBJ databases">
        <title>Genome sequence of Eubacterium angustum.</title>
        <authorList>
            <person name="Poehlein A."/>
            <person name="Daniel R."/>
        </authorList>
    </citation>
    <scope>NUCLEOTIDE SEQUENCE [LARGE SCALE GENOMIC DNA]</scope>
    <source>
        <strain evidence="3 4">DSM 1989</strain>
    </source>
</reference>